<sequence>MPETPRGAASAKIAEVITEVDTLRPQSNWELFTAFTSLAMQGFGGVIAVAQHELCVRRRWLTAQEFLELLGSAQVLPGPNVCNLSLMVGDRFFGWRGAFAALAGMMLLPMVVMLALAWLVALTPPATAAHDAVRGALWGITAVAGGQIIGTVLKLAAPLRQHPLGLPAAAALALAAFLMMTWVRWPLVWVLFGLGVGACAWTYLVLRKARTAS</sequence>
<evidence type="ECO:0000256" key="4">
    <source>
        <dbReference type="ARBA" id="ARBA00022692"/>
    </source>
</evidence>
<evidence type="ECO:0000256" key="6">
    <source>
        <dbReference type="ARBA" id="ARBA00023136"/>
    </source>
</evidence>
<keyword evidence="6 7" id="KW-0472">Membrane</keyword>
<evidence type="ECO:0000256" key="2">
    <source>
        <dbReference type="ARBA" id="ARBA00005262"/>
    </source>
</evidence>
<evidence type="ECO:0000256" key="3">
    <source>
        <dbReference type="ARBA" id="ARBA00022475"/>
    </source>
</evidence>
<keyword evidence="3" id="KW-1003">Cell membrane</keyword>
<keyword evidence="5 7" id="KW-1133">Transmembrane helix</keyword>
<organism evidence="8 9">
    <name type="scientific">Aquabacterium soli</name>
    <dbReference type="NCBI Taxonomy" id="2493092"/>
    <lineage>
        <taxon>Bacteria</taxon>
        <taxon>Pseudomonadati</taxon>
        <taxon>Pseudomonadota</taxon>
        <taxon>Betaproteobacteria</taxon>
        <taxon>Burkholderiales</taxon>
        <taxon>Aquabacterium</taxon>
    </lineage>
</organism>
<evidence type="ECO:0000256" key="1">
    <source>
        <dbReference type="ARBA" id="ARBA00004651"/>
    </source>
</evidence>
<proteinExistence type="inferred from homology"/>
<name>A0A3R8U1M0_9BURK</name>
<comment type="subcellular location">
    <subcellularLocation>
        <location evidence="1">Cell membrane</location>
        <topology evidence="1">Multi-pass membrane protein</topology>
    </subcellularLocation>
</comment>
<dbReference type="AlphaFoldDB" id="A0A3R8U1M0"/>
<reference evidence="8 9" key="1">
    <citation type="submission" date="2018-12" db="EMBL/GenBank/DDBJ databases">
        <title>The whole draft genome of Aquabacterium sp. SJQ9.</title>
        <authorList>
            <person name="Sun L."/>
            <person name="Gao X."/>
            <person name="Chen W."/>
            <person name="Huang K."/>
        </authorList>
    </citation>
    <scope>NUCLEOTIDE SEQUENCE [LARGE SCALE GENOMIC DNA]</scope>
    <source>
        <strain evidence="8 9">SJQ9</strain>
    </source>
</reference>
<dbReference type="Pfam" id="PF02417">
    <property type="entry name" value="Chromate_transp"/>
    <property type="match status" value="1"/>
</dbReference>
<keyword evidence="4 7" id="KW-0812">Transmembrane</keyword>
<dbReference type="InterPro" id="IPR052518">
    <property type="entry name" value="CHR_Transporter"/>
</dbReference>
<evidence type="ECO:0000256" key="7">
    <source>
        <dbReference type="SAM" id="Phobius"/>
    </source>
</evidence>
<evidence type="ECO:0000256" key="5">
    <source>
        <dbReference type="ARBA" id="ARBA00022989"/>
    </source>
</evidence>
<dbReference type="GO" id="GO:0005886">
    <property type="term" value="C:plasma membrane"/>
    <property type="evidence" value="ECO:0007669"/>
    <property type="project" value="UniProtKB-SubCell"/>
</dbReference>
<dbReference type="PANTHER" id="PTHR43663">
    <property type="entry name" value="CHROMATE TRANSPORT PROTEIN-RELATED"/>
    <property type="match status" value="1"/>
</dbReference>
<feature type="transmembrane region" description="Helical" evidence="7">
    <location>
        <begin position="97"/>
        <end position="121"/>
    </location>
</feature>
<evidence type="ECO:0000313" key="8">
    <source>
        <dbReference type="EMBL" id="RRS02740.1"/>
    </source>
</evidence>
<comment type="similarity">
    <text evidence="2">Belongs to the chromate ion transporter (CHR) (TC 2.A.51) family.</text>
</comment>
<dbReference type="OrthoDB" id="8596378at2"/>
<dbReference type="RefSeq" id="WP_125244934.1">
    <property type="nucleotide sequence ID" value="NZ_RSED01000019.1"/>
</dbReference>
<dbReference type="PANTHER" id="PTHR43663:SF1">
    <property type="entry name" value="CHROMATE TRANSPORTER"/>
    <property type="match status" value="1"/>
</dbReference>
<protein>
    <submittedName>
        <fullName evidence="8">Chromate transporter</fullName>
    </submittedName>
</protein>
<dbReference type="Proteomes" id="UP000269265">
    <property type="component" value="Unassembled WGS sequence"/>
</dbReference>
<keyword evidence="9" id="KW-1185">Reference proteome</keyword>
<gene>
    <name evidence="8" type="ORF">EIP75_19360</name>
</gene>
<feature type="transmembrane region" description="Helical" evidence="7">
    <location>
        <begin position="164"/>
        <end position="182"/>
    </location>
</feature>
<feature type="transmembrane region" description="Helical" evidence="7">
    <location>
        <begin position="188"/>
        <end position="206"/>
    </location>
</feature>
<dbReference type="GO" id="GO:0015109">
    <property type="term" value="F:chromate transmembrane transporter activity"/>
    <property type="evidence" value="ECO:0007669"/>
    <property type="project" value="InterPro"/>
</dbReference>
<dbReference type="InterPro" id="IPR003370">
    <property type="entry name" value="Chromate_transpt"/>
</dbReference>
<accession>A0A3R8U1M0</accession>
<comment type="caution">
    <text evidence="8">The sequence shown here is derived from an EMBL/GenBank/DDBJ whole genome shotgun (WGS) entry which is preliminary data.</text>
</comment>
<feature type="transmembrane region" description="Helical" evidence="7">
    <location>
        <begin position="31"/>
        <end position="50"/>
    </location>
</feature>
<feature type="transmembrane region" description="Helical" evidence="7">
    <location>
        <begin position="136"/>
        <end position="157"/>
    </location>
</feature>
<evidence type="ECO:0000313" key="9">
    <source>
        <dbReference type="Proteomes" id="UP000269265"/>
    </source>
</evidence>
<dbReference type="EMBL" id="RSED01000019">
    <property type="protein sequence ID" value="RRS02740.1"/>
    <property type="molecule type" value="Genomic_DNA"/>
</dbReference>